<feature type="transmembrane region" description="Helical" evidence="8">
    <location>
        <begin position="21"/>
        <end position="42"/>
    </location>
</feature>
<dbReference type="InterPro" id="IPR033524">
    <property type="entry name" value="Glu/Leu/Phe/Val_DH_AS"/>
</dbReference>
<dbReference type="PROSITE" id="PS00074">
    <property type="entry name" value="GLFV_DEHYDROGENASE"/>
    <property type="match status" value="1"/>
</dbReference>
<feature type="transmembrane region" description="Helical" evidence="8">
    <location>
        <begin position="387"/>
        <end position="411"/>
    </location>
</feature>
<evidence type="ECO:0000256" key="5">
    <source>
        <dbReference type="ARBA" id="ARBA00022989"/>
    </source>
</evidence>
<keyword evidence="11" id="KW-1185">Reference proteome</keyword>
<evidence type="ECO:0000259" key="9">
    <source>
        <dbReference type="Pfam" id="PF02687"/>
    </source>
</evidence>
<evidence type="ECO:0000256" key="8">
    <source>
        <dbReference type="SAM" id="Phobius"/>
    </source>
</evidence>
<evidence type="ECO:0000313" key="10">
    <source>
        <dbReference type="EMBL" id="MBW8482875.1"/>
    </source>
</evidence>
<name>A0ABS7FRM7_9ACTN</name>
<evidence type="ECO:0000256" key="7">
    <source>
        <dbReference type="ARBA" id="ARBA00023136"/>
    </source>
</evidence>
<dbReference type="InterPro" id="IPR003838">
    <property type="entry name" value="ABC3_permease_C"/>
</dbReference>
<feature type="transmembrane region" description="Helical" evidence="8">
    <location>
        <begin position="309"/>
        <end position="333"/>
    </location>
</feature>
<keyword evidence="4 8" id="KW-0812">Transmembrane</keyword>
<feature type="transmembrane region" description="Helical" evidence="8">
    <location>
        <begin position="432"/>
        <end position="449"/>
    </location>
</feature>
<accession>A0ABS7FRM7</accession>
<evidence type="ECO:0000256" key="4">
    <source>
        <dbReference type="ARBA" id="ARBA00022692"/>
    </source>
</evidence>
<evidence type="ECO:0000313" key="11">
    <source>
        <dbReference type="Proteomes" id="UP000774570"/>
    </source>
</evidence>
<feature type="transmembrane region" description="Helical" evidence="8">
    <location>
        <begin position="854"/>
        <end position="877"/>
    </location>
</feature>
<evidence type="ECO:0000256" key="6">
    <source>
        <dbReference type="ARBA" id="ARBA00023002"/>
    </source>
</evidence>
<keyword evidence="3" id="KW-1003">Cell membrane</keyword>
<keyword evidence="7 8" id="KW-0472">Membrane</keyword>
<feature type="transmembrane region" description="Helical" evidence="8">
    <location>
        <begin position="804"/>
        <end position="834"/>
    </location>
</feature>
<dbReference type="Proteomes" id="UP000774570">
    <property type="component" value="Unassembled WGS sequence"/>
</dbReference>
<comment type="similarity">
    <text evidence="2">Belongs to the Glu/Leu/Phe/Val dehydrogenases family.</text>
</comment>
<organism evidence="10 11">
    <name type="scientific">Actinomadura parmotrematis</name>
    <dbReference type="NCBI Taxonomy" id="2864039"/>
    <lineage>
        <taxon>Bacteria</taxon>
        <taxon>Bacillati</taxon>
        <taxon>Actinomycetota</taxon>
        <taxon>Actinomycetes</taxon>
        <taxon>Streptosporangiales</taxon>
        <taxon>Thermomonosporaceae</taxon>
        <taxon>Actinomadura</taxon>
    </lineage>
</organism>
<evidence type="ECO:0000256" key="2">
    <source>
        <dbReference type="ARBA" id="ARBA00006382"/>
    </source>
</evidence>
<comment type="subcellular location">
    <subcellularLocation>
        <location evidence="1">Cell membrane</location>
        <topology evidence="1">Multi-pass membrane protein</topology>
    </subcellularLocation>
</comment>
<evidence type="ECO:0000256" key="1">
    <source>
        <dbReference type="ARBA" id="ARBA00004651"/>
    </source>
</evidence>
<feature type="domain" description="ABC3 transporter permease C-terminal" evidence="9">
    <location>
        <begin position="763"/>
        <end position="871"/>
    </location>
</feature>
<dbReference type="Pfam" id="PF02687">
    <property type="entry name" value="FtsX"/>
    <property type="match status" value="1"/>
</dbReference>
<reference evidence="10 11" key="1">
    <citation type="submission" date="2021-07" db="EMBL/GenBank/DDBJ databases">
        <title>Actinomadura sp. PM05-2 isolated from lichen.</title>
        <authorList>
            <person name="Somphong A."/>
            <person name="Phongsopitanun W."/>
            <person name="Tanasupawat S."/>
            <person name="Peongsungnone V."/>
        </authorList>
    </citation>
    <scope>NUCLEOTIDE SEQUENCE [LARGE SCALE GENOMIC DNA]</scope>
    <source>
        <strain evidence="10 11">PM05-2</strain>
    </source>
</reference>
<keyword evidence="6" id="KW-0560">Oxidoreductase</keyword>
<feature type="transmembrane region" description="Helical" evidence="8">
    <location>
        <begin position="514"/>
        <end position="534"/>
    </location>
</feature>
<protein>
    <recommendedName>
        <fullName evidence="9">ABC3 transporter permease C-terminal domain-containing protein</fullName>
    </recommendedName>
</protein>
<keyword evidence="5 8" id="KW-1133">Transmembrane helix</keyword>
<proteinExistence type="inferred from homology"/>
<dbReference type="EMBL" id="JAIBOA010000006">
    <property type="protein sequence ID" value="MBW8482875.1"/>
    <property type="molecule type" value="Genomic_DNA"/>
</dbReference>
<feature type="transmembrane region" description="Helical" evidence="8">
    <location>
        <begin position="762"/>
        <end position="783"/>
    </location>
</feature>
<gene>
    <name evidence="10" type="ORF">K1Y72_10880</name>
</gene>
<feature type="transmembrane region" description="Helical" evidence="8">
    <location>
        <begin position="354"/>
        <end position="381"/>
    </location>
</feature>
<evidence type="ECO:0000256" key="3">
    <source>
        <dbReference type="ARBA" id="ARBA00022475"/>
    </source>
</evidence>
<sequence length="893" mass="90669">MKRPLAAERSEAMGRAQWAPVVGLAVAAFVAALAAVLVPAALEDGYDRAAVAAVRGTDVVVTGNAESRTGRTVIPDERTLDARTRVWRGALPRTLASVVGAPEAAVTTGRFGVAGEFSKPRLAQLEWSPDAARRVRFVAGGPAASRDGLPQVAMSAADAAAFGYRVGSTLEVAEEKPPLGQPPVAQRVRVSGLYAPVDARDPFWAVNGGLLKAQQVVFDREGTLADRIGLLMDAGAYRAFTAGVNHALVYSWRFPARPGEVTNDRAARLPGDVQAFRTAVAGQAGGLQVVTVLDERVAAHLAQLRTAKVLIGLVTGGLVALGAGAGLLVAGLLADRLRPSLALMRARGASLRQLAVPSAGLAALGVVPGAAAGLLVGTAVAGTLPGAAVPLVVAVAALVVALPPVLAVRANGGRPAPPRRAEDTARPSRRRLVLEALVAVLAVAAAVVARQRGAAGQAELGADPLVSAMPVLLAVAAGLVVLHVYPFPLRLLARALRRGRSAVAFLGVARAARGGLVSALPLVVLLLAAALAGFTASVRLALGEGQERAAWQKVGADAVVAADGLDLHAVDRVKRVPGVTDAIGAQVVANANLKTRASFTSGAQVTVVQVDLAAYRRLAGGAREFVPVGGAKGGALATPAALRDAGGGGGPYVLSQQDAVTVDLATVTPARGFPGQPPGDPLVIVPYGTLESSRTIAGQAPPTMVLAAGEHVDGRALRAAAAEVTPEWARATLTVRTRADAHRELAALPLIAVVHDAFRDGVVAAALCGILTVGLMLVVGARARARSVAHLQVLGFGRRGRRALAVMEVAPVLLVAAVAGWALGVLLPVIAGPLVDLRPYTAGFTVPAFAVDPVASAVLGGALLLAAAAAVAVDAAFDARDRLGAVLRTEDEG</sequence>
<dbReference type="RefSeq" id="WP_220165731.1">
    <property type="nucleotide sequence ID" value="NZ_JAIBOA010000006.1"/>
</dbReference>
<comment type="caution">
    <text evidence="10">The sequence shown here is derived from an EMBL/GenBank/DDBJ whole genome shotgun (WGS) entry which is preliminary data.</text>
</comment>
<feature type="transmembrane region" description="Helical" evidence="8">
    <location>
        <begin position="469"/>
        <end position="493"/>
    </location>
</feature>